<dbReference type="RefSeq" id="WP_349218647.1">
    <property type="nucleotide sequence ID" value="NZ_JBBMFD010000006.1"/>
</dbReference>
<dbReference type="PANTHER" id="PTHR47739">
    <property type="entry name" value="TRNA1(VAL) (ADENINE(37)-N6)-METHYLTRANSFERASE"/>
    <property type="match status" value="1"/>
</dbReference>
<gene>
    <name evidence="2" type="ORF">WMO26_05205</name>
</gene>
<comment type="caution">
    <text evidence="2">The sequence shown here is derived from an EMBL/GenBank/DDBJ whole genome shotgun (WGS) entry which is preliminary data.</text>
</comment>
<sequence length="240" mass="26255">MQQSKRLPLGGGHVIFVSRRHTFGTDALLLAHFAAPKISDQVCDLGTGCGILPLLWLRDQAVGTPIDAVDIQADACALLGRSLLENSWEGRVRPICEDLKDLSLPAGMYSLVTCNPPYRRPDSGKLCEDEGKNIARFELCCTIYDAAKSAGRLLKTGGRFCLCHLPERLTDCVQAMREAGIEPKRLRLVEQQAGAAPWLLLLEGIKGRQNGLKLLPSLTLRKTDGTATEEARKIYAGFDL</sequence>
<proteinExistence type="predicted"/>
<dbReference type="Gene3D" id="3.40.50.150">
    <property type="entry name" value="Vaccinia Virus protein VP39"/>
    <property type="match status" value="1"/>
</dbReference>
<keyword evidence="2" id="KW-0489">Methyltransferase</keyword>
<protein>
    <submittedName>
        <fullName evidence="2">Methyltransferase</fullName>
    </submittedName>
</protein>
<dbReference type="GO" id="GO:0008168">
    <property type="term" value="F:methyltransferase activity"/>
    <property type="evidence" value="ECO:0007669"/>
    <property type="project" value="UniProtKB-KW"/>
</dbReference>
<reference evidence="2 3" key="1">
    <citation type="submission" date="2024-03" db="EMBL/GenBank/DDBJ databases">
        <title>Human intestinal bacterial collection.</title>
        <authorList>
            <person name="Pauvert C."/>
            <person name="Hitch T.C.A."/>
            <person name="Clavel T."/>
        </authorList>
    </citation>
    <scope>NUCLEOTIDE SEQUENCE [LARGE SCALE GENOMIC DNA]</scope>
    <source>
        <strain evidence="2 3">CLA-JM-H44</strain>
    </source>
</reference>
<evidence type="ECO:0000313" key="3">
    <source>
        <dbReference type="Proteomes" id="UP001489509"/>
    </source>
</evidence>
<dbReference type="CDD" id="cd02440">
    <property type="entry name" value="AdoMet_MTases"/>
    <property type="match status" value="1"/>
</dbReference>
<keyword evidence="2" id="KW-0808">Transferase</keyword>
<accession>A0ABV1DYU6</accession>
<dbReference type="Pfam" id="PF05175">
    <property type="entry name" value="MTS"/>
    <property type="match status" value="1"/>
</dbReference>
<dbReference type="InterPro" id="IPR050210">
    <property type="entry name" value="tRNA_Adenine-N(6)_MTase"/>
</dbReference>
<organism evidence="2 3">
    <name type="scientific">Solibaculum intestinale</name>
    <dbReference type="NCBI Taxonomy" id="3133165"/>
    <lineage>
        <taxon>Bacteria</taxon>
        <taxon>Bacillati</taxon>
        <taxon>Bacillota</taxon>
        <taxon>Clostridia</taxon>
        <taxon>Eubacteriales</taxon>
        <taxon>Oscillospiraceae</taxon>
        <taxon>Solibaculum</taxon>
    </lineage>
</organism>
<dbReference type="Proteomes" id="UP001489509">
    <property type="component" value="Unassembled WGS sequence"/>
</dbReference>
<dbReference type="InterPro" id="IPR029063">
    <property type="entry name" value="SAM-dependent_MTases_sf"/>
</dbReference>
<dbReference type="InterPro" id="IPR007848">
    <property type="entry name" value="Small_mtfrase_dom"/>
</dbReference>
<name>A0ABV1DYU6_9FIRM</name>
<evidence type="ECO:0000259" key="1">
    <source>
        <dbReference type="Pfam" id="PF05175"/>
    </source>
</evidence>
<dbReference type="SUPFAM" id="SSF53335">
    <property type="entry name" value="S-adenosyl-L-methionine-dependent methyltransferases"/>
    <property type="match status" value="1"/>
</dbReference>
<feature type="domain" description="Methyltransferase small" evidence="1">
    <location>
        <begin position="16"/>
        <end position="121"/>
    </location>
</feature>
<dbReference type="EMBL" id="JBBMFD010000006">
    <property type="protein sequence ID" value="MEQ2440221.1"/>
    <property type="molecule type" value="Genomic_DNA"/>
</dbReference>
<keyword evidence="3" id="KW-1185">Reference proteome</keyword>
<dbReference type="GO" id="GO:0032259">
    <property type="term" value="P:methylation"/>
    <property type="evidence" value="ECO:0007669"/>
    <property type="project" value="UniProtKB-KW"/>
</dbReference>
<evidence type="ECO:0000313" key="2">
    <source>
        <dbReference type="EMBL" id="MEQ2440221.1"/>
    </source>
</evidence>
<dbReference type="PANTHER" id="PTHR47739:SF1">
    <property type="entry name" value="TRNA1(VAL) (ADENINE(37)-N6)-METHYLTRANSFERASE"/>
    <property type="match status" value="1"/>
</dbReference>